<evidence type="ECO:0000313" key="8">
    <source>
        <dbReference type="EMBL" id="ALN57426.1"/>
    </source>
</evidence>
<evidence type="ECO:0000256" key="1">
    <source>
        <dbReference type="ARBA" id="ARBA00004141"/>
    </source>
</evidence>
<dbReference type="AlphaFoldDB" id="A0A0S2DFY3"/>
<feature type="transmembrane region" description="Helical" evidence="6">
    <location>
        <begin position="327"/>
        <end position="346"/>
    </location>
</feature>
<keyword evidence="4 6" id="KW-0472">Membrane</keyword>
<evidence type="ECO:0000256" key="5">
    <source>
        <dbReference type="SAM" id="MobiDB-lite"/>
    </source>
</evidence>
<dbReference type="PANTHER" id="PTHR23501">
    <property type="entry name" value="MAJOR FACILITATOR SUPERFAMILY"/>
    <property type="match status" value="1"/>
</dbReference>
<dbReference type="EMBL" id="CP013140">
    <property type="protein sequence ID" value="ALN57426.1"/>
    <property type="molecule type" value="Genomic_DNA"/>
</dbReference>
<proteinExistence type="predicted"/>
<sequence>MRGGARRDAASGTEGIGTEVPPTRVAVTFGAGEDAASGAEGVGTEVPPTRAAVAVDAGADETSAGVGTEDTAAQGLFAPRYRGLTAGAVALVSLVGFEALAVTTAMPTVARALDGLPLYALAFAGTLAASVVGMVAAGRWADARGPAAPLRHGIAWFALGLVVAGLAPAMGWLVAGRVIQGFGGGLISVALYVVVGRVYPPALRVKIFAAFAAAWVLPAIVGPAISGAIVEHFGWRWVFLAVPAVAALAACWVLPALRGLGPVAQAEPARRGDALRLPWALLATASLLALHYGGQQRGWGALAWLLPAAAALMLAASQLLPRGALRAARGLPTVVSLRGIAAGAYFLTEAYIPLLLSSERGLSPTWAGAVLTLGAIGWSSGSWLRGRDAQPRRPWRYLQAGMAMIALGVATIAAMALLRAPVALGIAGWIVAGLGMGLIYPTLSVLMLELSPPQEQGRNSSALHLGDAIYTAAALAAGGSLFAALLARSHTLAYVCGFAIALALALLGLALAARVRVAR</sequence>
<feature type="transmembrane region" description="Helical" evidence="6">
    <location>
        <begin position="235"/>
        <end position="254"/>
    </location>
</feature>
<dbReference type="PATRIC" id="fig|69.6.peg.2041"/>
<evidence type="ECO:0000313" key="9">
    <source>
        <dbReference type="Proteomes" id="UP000061569"/>
    </source>
</evidence>
<keyword evidence="3 6" id="KW-1133">Transmembrane helix</keyword>
<protein>
    <submittedName>
        <fullName evidence="8">Transporter, major facilitator family</fullName>
    </submittedName>
</protein>
<feature type="region of interest" description="Disordered" evidence="5">
    <location>
        <begin position="1"/>
        <end position="22"/>
    </location>
</feature>
<feature type="transmembrane region" description="Helical" evidence="6">
    <location>
        <begin position="397"/>
        <end position="420"/>
    </location>
</feature>
<organism evidence="8 9">
    <name type="scientific">Lysobacter enzymogenes</name>
    <dbReference type="NCBI Taxonomy" id="69"/>
    <lineage>
        <taxon>Bacteria</taxon>
        <taxon>Pseudomonadati</taxon>
        <taxon>Pseudomonadota</taxon>
        <taxon>Gammaproteobacteria</taxon>
        <taxon>Lysobacterales</taxon>
        <taxon>Lysobacteraceae</taxon>
        <taxon>Lysobacter</taxon>
    </lineage>
</organism>
<evidence type="ECO:0000256" key="4">
    <source>
        <dbReference type="ARBA" id="ARBA00023136"/>
    </source>
</evidence>
<evidence type="ECO:0000256" key="6">
    <source>
        <dbReference type="SAM" id="Phobius"/>
    </source>
</evidence>
<dbReference type="GO" id="GO:0005886">
    <property type="term" value="C:plasma membrane"/>
    <property type="evidence" value="ECO:0007669"/>
    <property type="project" value="TreeGrafter"/>
</dbReference>
<dbReference type="Gene3D" id="1.20.1250.20">
    <property type="entry name" value="MFS general substrate transporter like domains"/>
    <property type="match status" value="1"/>
</dbReference>
<dbReference type="Pfam" id="PF07690">
    <property type="entry name" value="MFS_1"/>
    <property type="match status" value="1"/>
</dbReference>
<evidence type="ECO:0000259" key="7">
    <source>
        <dbReference type="PROSITE" id="PS50850"/>
    </source>
</evidence>
<dbReference type="SUPFAM" id="SSF103473">
    <property type="entry name" value="MFS general substrate transporter"/>
    <property type="match status" value="1"/>
</dbReference>
<name>A0A0S2DFY3_LYSEN</name>
<dbReference type="PROSITE" id="PS50850">
    <property type="entry name" value="MFS"/>
    <property type="match status" value="1"/>
</dbReference>
<dbReference type="Proteomes" id="UP000061569">
    <property type="component" value="Chromosome"/>
</dbReference>
<dbReference type="InterPro" id="IPR020846">
    <property type="entry name" value="MFS_dom"/>
</dbReference>
<feature type="transmembrane region" description="Helical" evidence="6">
    <location>
        <begin position="118"/>
        <end position="141"/>
    </location>
</feature>
<evidence type="ECO:0000256" key="3">
    <source>
        <dbReference type="ARBA" id="ARBA00022989"/>
    </source>
</evidence>
<evidence type="ECO:0000256" key="2">
    <source>
        <dbReference type="ARBA" id="ARBA00022692"/>
    </source>
</evidence>
<feature type="transmembrane region" description="Helical" evidence="6">
    <location>
        <begin position="426"/>
        <end position="448"/>
    </location>
</feature>
<feature type="transmembrane region" description="Helical" evidence="6">
    <location>
        <begin position="153"/>
        <end position="172"/>
    </location>
</feature>
<comment type="subcellular location">
    <subcellularLocation>
        <location evidence="1">Membrane</location>
        <topology evidence="1">Multi-pass membrane protein</topology>
    </subcellularLocation>
</comment>
<feature type="domain" description="Major facilitator superfamily (MFS) profile" evidence="7">
    <location>
        <begin position="84"/>
        <end position="519"/>
    </location>
</feature>
<feature type="transmembrane region" description="Helical" evidence="6">
    <location>
        <begin position="207"/>
        <end position="229"/>
    </location>
</feature>
<feature type="transmembrane region" description="Helical" evidence="6">
    <location>
        <begin position="299"/>
        <end position="320"/>
    </location>
</feature>
<dbReference type="KEGG" id="lez:GLE_2076"/>
<dbReference type="STRING" id="69.GLE_2076"/>
<feature type="transmembrane region" description="Helical" evidence="6">
    <location>
        <begin position="275"/>
        <end position="293"/>
    </location>
</feature>
<keyword evidence="2 6" id="KW-0812">Transmembrane</keyword>
<feature type="transmembrane region" description="Helical" evidence="6">
    <location>
        <begin position="492"/>
        <end position="513"/>
    </location>
</feature>
<dbReference type="PANTHER" id="PTHR23501:SF154">
    <property type="entry name" value="MULTIDRUG-EFFLUX TRANSPORTER RV1634-RELATED"/>
    <property type="match status" value="1"/>
</dbReference>
<feature type="transmembrane region" description="Helical" evidence="6">
    <location>
        <begin position="178"/>
        <end position="195"/>
    </location>
</feature>
<reference evidence="8 9" key="1">
    <citation type="submission" date="2015-11" db="EMBL/GenBank/DDBJ databases">
        <title>Genome sequences of Lysobacter enzymogenes strain C3 and Lysobacter antibioticus ATCC 29479.</title>
        <authorList>
            <person name="Kobayashi D.Y."/>
        </authorList>
    </citation>
    <scope>NUCLEOTIDE SEQUENCE [LARGE SCALE GENOMIC DNA]</scope>
    <source>
        <strain evidence="8 9">C3</strain>
    </source>
</reference>
<dbReference type="InterPro" id="IPR011701">
    <property type="entry name" value="MFS"/>
</dbReference>
<dbReference type="GO" id="GO:0022857">
    <property type="term" value="F:transmembrane transporter activity"/>
    <property type="evidence" value="ECO:0007669"/>
    <property type="project" value="InterPro"/>
</dbReference>
<gene>
    <name evidence="8" type="ORF">GLE_2076</name>
</gene>
<feature type="transmembrane region" description="Helical" evidence="6">
    <location>
        <begin position="366"/>
        <end position="385"/>
    </location>
</feature>
<dbReference type="InterPro" id="IPR036259">
    <property type="entry name" value="MFS_trans_sf"/>
</dbReference>
<feature type="transmembrane region" description="Helical" evidence="6">
    <location>
        <begin position="468"/>
        <end position="486"/>
    </location>
</feature>
<feature type="transmembrane region" description="Helical" evidence="6">
    <location>
        <begin position="84"/>
        <end position="106"/>
    </location>
</feature>
<accession>A0A0S2DFY3</accession>